<gene>
    <name evidence="1" type="ORF">SAMN05444165_1861</name>
</gene>
<name>A0A1N6I6P3_9BURK</name>
<protein>
    <recommendedName>
        <fullName evidence="3">Restriction endonuclease</fullName>
    </recommendedName>
</protein>
<proteinExistence type="predicted"/>
<evidence type="ECO:0000313" key="1">
    <source>
        <dbReference type="EMBL" id="SIO27674.1"/>
    </source>
</evidence>
<reference evidence="1 2" key="1">
    <citation type="submission" date="2016-11" db="EMBL/GenBank/DDBJ databases">
        <authorList>
            <person name="Jaros S."/>
            <person name="Januszkiewicz K."/>
            <person name="Wedrychowicz H."/>
        </authorList>
    </citation>
    <scope>NUCLEOTIDE SEQUENCE [LARGE SCALE GENOMIC DNA]</scope>
    <source>
        <strain evidence="1 2">GAS95</strain>
    </source>
</reference>
<dbReference type="Proteomes" id="UP000185151">
    <property type="component" value="Unassembled WGS sequence"/>
</dbReference>
<keyword evidence="2" id="KW-1185">Reference proteome</keyword>
<dbReference type="AlphaFoldDB" id="A0A1N6I6P3"/>
<evidence type="ECO:0000313" key="2">
    <source>
        <dbReference type="Proteomes" id="UP000185151"/>
    </source>
</evidence>
<sequence>MSIYNDILDQQGGNHRAAGDLHEVLWSRLLAKEDPRFHNVRLAGGDGGVDGIIVTDPALGNVTVFQAKFFKNITQKANRDAILESFTRAHNHGFTVSEWVLLVPVPLSTKEIDWLSSGELQRHAGARLDISRKCRLDQCVVKYREGSELERLAERNLTVTADLLPKSAKALQKIIATERRLKTRLQLEIVDRLRTINEDIIRQRKIETVRAQSALKALRKGWADHTLMLDQTRRENAAPGLVQEYTRDFMEFIRQRLDLAFMTEGLCEGISVKLSEIFATTFHLSAAAGRAQIPNMKAEKATMWKLLGTLLDQCREFDIELAKAVGKFV</sequence>
<dbReference type="EMBL" id="FSRU01000001">
    <property type="protein sequence ID" value="SIO27674.1"/>
    <property type="molecule type" value="Genomic_DNA"/>
</dbReference>
<evidence type="ECO:0008006" key="3">
    <source>
        <dbReference type="Google" id="ProtNLM"/>
    </source>
</evidence>
<organism evidence="1 2">
    <name type="scientific">Paraburkholderia phenazinium</name>
    <dbReference type="NCBI Taxonomy" id="60549"/>
    <lineage>
        <taxon>Bacteria</taxon>
        <taxon>Pseudomonadati</taxon>
        <taxon>Pseudomonadota</taxon>
        <taxon>Betaproteobacteria</taxon>
        <taxon>Burkholderiales</taxon>
        <taxon>Burkholderiaceae</taxon>
        <taxon>Paraburkholderia</taxon>
    </lineage>
</organism>
<accession>A0A1N6I6P3</accession>
<dbReference type="RefSeq" id="WP_074295392.1">
    <property type="nucleotide sequence ID" value="NZ_FSRU01000001.1"/>
</dbReference>